<dbReference type="PANTHER" id="PTHR11101">
    <property type="entry name" value="PHOSPHATE TRANSPORTER"/>
    <property type="match status" value="1"/>
</dbReference>
<dbReference type="Proteomes" id="UP000466906">
    <property type="component" value="Chromosome"/>
</dbReference>
<feature type="compositionally biased region" description="Polar residues" evidence="7">
    <location>
        <begin position="414"/>
        <end position="427"/>
    </location>
</feature>
<evidence type="ECO:0000313" key="8">
    <source>
        <dbReference type="EMBL" id="BBX27569.1"/>
    </source>
</evidence>
<dbReference type="GO" id="GO:0005315">
    <property type="term" value="F:phosphate transmembrane transporter activity"/>
    <property type="evidence" value="ECO:0007669"/>
    <property type="project" value="InterPro"/>
</dbReference>
<evidence type="ECO:0000256" key="4">
    <source>
        <dbReference type="ARBA" id="ARBA00022989"/>
    </source>
</evidence>
<evidence type="ECO:0000256" key="6">
    <source>
        <dbReference type="RuleBase" id="RU363058"/>
    </source>
</evidence>
<name>A0A6N4UT56_9MYCO</name>
<evidence type="ECO:0000256" key="5">
    <source>
        <dbReference type="ARBA" id="ARBA00023136"/>
    </source>
</evidence>
<keyword evidence="6" id="KW-0592">Phosphate transport</keyword>
<feature type="transmembrane region" description="Helical" evidence="6">
    <location>
        <begin position="178"/>
        <end position="201"/>
    </location>
</feature>
<keyword evidence="9" id="KW-1185">Reference proteome</keyword>
<keyword evidence="4 6" id="KW-1133">Transmembrane helix</keyword>
<feature type="transmembrane region" description="Helical" evidence="6">
    <location>
        <begin position="262"/>
        <end position="286"/>
    </location>
</feature>
<feature type="transmembrane region" description="Helical" evidence="6">
    <location>
        <begin position="122"/>
        <end position="144"/>
    </location>
</feature>
<dbReference type="InterPro" id="IPR001204">
    <property type="entry name" value="Phos_transporter"/>
</dbReference>
<evidence type="ECO:0000256" key="7">
    <source>
        <dbReference type="SAM" id="MobiDB-lite"/>
    </source>
</evidence>
<proteinExistence type="inferred from homology"/>
<feature type="transmembrane region" description="Helical" evidence="6">
    <location>
        <begin position="354"/>
        <end position="373"/>
    </location>
</feature>
<evidence type="ECO:0000256" key="2">
    <source>
        <dbReference type="ARBA" id="ARBA00022448"/>
    </source>
</evidence>
<accession>A0A6N4UT56</accession>
<feature type="region of interest" description="Disordered" evidence="7">
    <location>
        <begin position="414"/>
        <end position="458"/>
    </location>
</feature>
<organism evidence="8 9">
    <name type="scientific">Mycolicibacterium alvei</name>
    <dbReference type="NCBI Taxonomy" id="67081"/>
    <lineage>
        <taxon>Bacteria</taxon>
        <taxon>Bacillati</taxon>
        <taxon>Actinomycetota</taxon>
        <taxon>Actinomycetes</taxon>
        <taxon>Mycobacteriales</taxon>
        <taxon>Mycobacteriaceae</taxon>
        <taxon>Mycolicibacterium</taxon>
    </lineage>
</organism>
<comment type="similarity">
    <text evidence="6">Belongs to the inorganic phosphate transporter (PiT) (TC 2.A.20) family.</text>
</comment>
<reference evidence="8 9" key="1">
    <citation type="journal article" date="2019" name="Emerg. Microbes Infect.">
        <title>Comprehensive subspecies identification of 175 nontuberculous mycobacteria species based on 7547 genomic profiles.</title>
        <authorList>
            <person name="Matsumoto Y."/>
            <person name="Kinjo T."/>
            <person name="Motooka D."/>
            <person name="Nabeya D."/>
            <person name="Jung N."/>
            <person name="Uechi K."/>
            <person name="Horii T."/>
            <person name="Iida T."/>
            <person name="Fujita J."/>
            <person name="Nakamura S."/>
        </authorList>
    </citation>
    <scope>NUCLEOTIDE SEQUENCE [LARGE SCALE GENOMIC DNA]</scope>
    <source>
        <strain evidence="8 9">JCM 12272</strain>
    </source>
</reference>
<evidence type="ECO:0000256" key="3">
    <source>
        <dbReference type="ARBA" id="ARBA00022692"/>
    </source>
</evidence>
<protein>
    <recommendedName>
        <fullName evidence="6">Phosphate transporter</fullName>
    </recommendedName>
</protein>
<comment type="subcellular location">
    <subcellularLocation>
        <location evidence="1 6">Membrane</location>
        <topology evidence="1 6">Multi-pass membrane protein</topology>
    </subcellularLocation>
</comment>
<dbReference type="PANTHER" id="PTHR11101:SF54">
    <property type="entry name" value="LOW-AFFINITY INORGANIC PHOSPHATE TRANSPORTER-RELATED"/>
    <property type="match status" value="1"/>
</dbReference>
<feature type="transmembrane region" description="Helical" evidence="6">
    <location>
        <begin position="151"/>
        <end position="172"/>
    </location>
</feature>
<evidence type="ECO:0000313" key="9">
    <source>
        <dbReference type="Proteomes" id="UP000466906"/>
    </source>
</evidence>
<dbReference type="GO" id="GO:0016020">
    <property type="term" value="C:membrane"/>
    <property type="evidence" value="ECO:0007669"/>
    <property type="project" value="UniProtKB-SubCell"/>
</dbReference>
<keyword evidence="2 6" id="KW-0813">Transport</keyword>
<dbReference type="KEGG" id="malv:MALV_26940"/>
<keyword evidence="5 6" id="KW-0472">Membrane</keyword>
<feature type="transmembrane region" description="Helical" evidence="6">
    <location>
        <begin position="35"/>
        <end position="54"/>
    </location>
</feature>
<sequence>MNSSGAYPNYQLSKVFPAGQIHLRSDRITAMSSELIVLVLLIATALAFDFTNGFHDTGNAMATSIATRALKPKTAVLLAGVLNLVGAFLSVEVAITVTSSVLKIQDSTTGALIPSIDASTGLTIIFAGLIGGILWNLLTWLFGIPSSSSHALFGGLIGAGLAAIGLAGVNWSGVSQKVLIPAVAAPVIACLVACCGTWLVYRITRNVAQKRREAGFRWGQIATASLVALSHGTNDAQKTMGVIALALITTGHLSGDVKNNGLPFWIIASCALAIGLGTYIGGWRVIRTLGKGLVEIESPQGLAAEASSAAIILSSSAAGMALSTTHVATGSILGSGVGKPAAEVRWAVAGRMAVAWLVTLPAAGFVGALAFWLSHGIESLTSSSLAGDGLIFLVLVALSGYMWWRAQQQKVDPSNVNADWDHSTNSVVPAELREASNSTPNSDKPAGTATSGADKAAV</sequence>
<dbReference type="Pfam" id="PF01384">
    <property type="entry name" value="PHO4"/>
    <property type="match status" value="1"/>
</dbReference>
<dbReference type="GO" id="GO:0035435">
    <property type="term" value="P:phosphate ion transmembrane transport"/>
    <property type="evidence" value="ECO:0007669"/>
    <property type="project" value="TreeGrafter"/>
</dbReference>
<evidence type="ECO:0000256" key="1">
    <source>
        <dbReference type="ARBA" id="ARBA00004141"/>
    </source>
</evidence>
<keyword evidence="3 6" id="KW-0812">Transmembrane</keyword>
<dbReference type="AlphaFoldDB" id="A0A6N4UT56"/>
<dbReference type="EMBL" id="AP022565">
    <property type="protein sequence ID" value="BBX27569.1"/>
    <property type="molecule type" value="Genomic_DNA"/>
</dbReference>
<gene>
    <name evidence="8" type="primary">pit_2</name>
    <name evidence="8" type="ORF">MALV_26940</name>
</gene>
<feature type="transmembrane region" description="Helical" evidence="6">
    <location>
        <begin position="385"/>
        <end position="404"/>
    </location>
</feature>
<feature type="transmembrane region" description="Helical" evidence="6">
    <location>
        <begin position="75"/>
        <end position="102"/>
    </location>
</feature>